<dbReference type="Proteomes" id="UP000273278">
    <property type="component" value="Chromosome"/>
</dbReference>
<dbReference type="RefSeq" id="WP_015503963.1">
    <property type="nucleotide sequence ID" value="NZ_CP017686.1"/>
</dbReference>
<evidence type="ECO:0000313" key="10">
    <source>
        <dbReference type="Proteomes" id="UP000273278"/>
    </source>
</evidence>
<sequence length="412" mass="45567">MDKLVEQGSRRLKWAYEHMPVIQELDRRYREEQPLAGLKIGMALHTEAKTGMLAVTLANAGAKICLASCNPLSTDDSVAAALRNEYGLDVHAKKYETQEEYYNNLNAVLNISPDYVIDDGADLITMAHTKRRDALKNIKGGNEETTTGVIRLKAMAAQGKLEFPVMDINDAKMKYLFDNRYGTGQSAFDGWMNATNLVVAGKHLVVGGYGWCGKGVAMRAKGMGAIVTVTEVDPVKAIEARMDGFEVKPMAEAVKTADIVMTVTGCKDIITEKVLANMKDGCVMGNVGHFDNEINKKDLDAMTVSKEKARDFVDRYTLKDGRKLYLIAEGRLMNLAAGQGHPAEVMDTSFASQAMGIVYMVNNHERMSCQVYRVPDEIDNEIATIKLRSLGIEIDSLTPEQYDYIHSWQEGT</sequence>
<organism evidence="9 10">
    <name type="scientific">Methanomethylophilus alvi</name>
    <dbReference type="NCBI Taxonomy" id="1291540"/>
    <lineage>
        <taxon>Archaea</taxon>
        <taxon>Methanobacteriati</taxon>
        <taxon>Thermoplasmatota</taxon>
        <taxon>Thermoplasmata</taxon>
        <taxon>Methanomassiliicoccales</taxon>
        <taxon>Methanomethylophilaceae</taxon>
        <taxon>Methanomethylophilus</taxon>
    </lineage>
</organism>
<accession>A0A3G3IFC8</accession>
<dbReference type="EMBL" id="CP017686">
    <property type="protein sequence ID" value="AYQ54254.1"/>
    <property type="molecule type" value="Genomic_DNA"/>
</dbReference>
<dbReference type="InterPro" id="IPR000043">
    <property type="entry name" value="Adenosylhomocysteinase-like"/>
</dbReference>
<evidence type="ECO:0000256" key="2">
    <source>
        <dbReference type="ARBA" id="ARBA00022563"/>
    </source>
</evidence>
<evidence type="ECO:0000256" key="5">
    <source>
        <dbReference type="HAMAP-Rule" id="MF_00563"/>
    </source>
</evidence>
<dbReference type="SUPFAM" id="SSF51735">
    <property type="entry name" value="NAD(P)-binding Rossmann-fold domains"/>
    <property type="match status" value="1"/>
</dbReference>
<reference evidence="9 10" key="1">
    <citation type="submission" date="2016-10" db="EMBL/GenBank/DDBJ databases">
        <title>Complete genome of the TMA-utilizing, human hosted archaeon Methanomethylophilus alvus Gen. nov, sp. nov., strain Mx-05, derived from a pure culture.</title>
        <authorList>
            <person name="Brugere J.-F."/>
            <person name="Ben Hania W."/>
            <person name="Chaudhary P.P."/>
            <person name="Gaci N."/>
            <person name="Borrel G."/>
            <person name="Cao Van Tuat L."/>
            <person name="Fardeau M.-L."/>
            <person name="Harris H.M.B."/>
            <person name="O'Toole P.W."/>
            <person name="Ollivier B."/>
        </authorList>
    </citation>
    <scope>NUCLEOTIDE SEQUENCE [LARGE SCALE GENOMIC DNA]</scope>
    <source>
        <strain evidence="9 10">Mx-05</strain>
    </source>
</reference>
<evidence type="ECO:0000256" key="3">
    <source>
        <dbReference type="ARBA" id="ARBA00022801"/>
    </source>
</evidence>
<evidence type="ECO:0000259" key="8">
    <source>
        <dbReference type="SMART" id="SM00997"/>
    </source>
</evidence>
<feature type="binding site" evidence="6">
    <location>
        <position position="341"/>
    </location>
    <ligand>
        <name>NAD(+)</name>
        <dbReference type="ChEBI" id="CHEBI:57540"/>
    </ligand>
</feature>
<feature type="binding site" evidence="5">
    <location>
        <position position="174"/>
    </location>
    <ligand>
        <name>substrate</name>
    </ligand>
</feature>
<dbReference type="InterPro" id="IPR036291">
    <property type="entry name" value="NAD(P)-bd_dom_sf"/>
</dbReference>
<comment type="cofactor">
    <cofactor evidence="5 6">
        <name>NAD(+)</name>
        <dbReference type="ChEBI" id="CHEBI:57540"/>
    </cofactor>
    <text evidence="5 6">Binds 1 NAD(+) per subunit.</text>
</comment>
<evidence type="ECO:0000256" key="4">
    <source>
        <dbReference type="ARBA" id="ARBA00023027"/>
    </source>
</evidence>
<dbReference type="GeneID" id="41320854"/>
<dbReference type="SUPFAM" id="SSF52283">
    <property type="entry name" value="Formate/glycerate dehydrogenase catalytic domain-like"/>
    <property type="match status" value="1"/>
</dbReference>
<comment type="pathway">
    <text evidence="5">Amino-acid biosynthesis; L-homocysteine biosynthesis; L-homocysteine from S-adenosyl-L-homocysteine: step 1/1.</text>
</comment>
<keyword evidence="4 5" id="KW-0520">NAD</keyword>
<dbReference type="SMART" id="SM00997">
    <property type="entry name" value="AdoHcyase_NAD"/>
    <property type="match status" value="1"/>
</dbReference>
<dbReference type="UniPathway" id="UPA00314">
    <property type="reaction ID" value="UER00076"/>
</dbReference>
<dbReference type="Gene3D" id="3.40.50.720">
    <property type="entry name" value="NAD(P)-binding Rossmann-like Domain"/>
    <property type="match status" value="1"/>
</dbReference>
<dbReference type="Pfam" id="PF00670">
    <property type="entry name" value="AdoHcyase_NAD"/>
    <property type="match status" value="1"/>
</dbReference>
<dbReference type="AlphaFoldDB" id="A0A3G3IFC8"/>
<dbReference type="Gene3D" id="3.40.50.1480">
    <property type="entry name" value="Adenosylhomocysteinase-like"/>
    <property type="match status" value="1"/>
</dbReference>
<feature type="binding site" evidence="5">
    <location>
        <position position="178"/>
    </location>
    <ligand>
        <name>substrate</name>
    </ligand>
</feature>
<dbReference type="NCBIfam" id="NF004005">
    <property type="entry name" value="PRK05476.2-3"/>
    <property type="match status" value="1"/>
</dbReference>
<evidence type="ECO:0000256" key="7">
    <source>
        <dbReference type="RuleBase" id="RU004166"/>
    </source>
</evidence>
<dbReference type="InterPro" id="IPR015878">
    <property type="entry name" value="Ado_hCys_hydrolase_NAD-bd"/>
</dbReference>
<dbReference type="NCBIfam" id="TIGR00936">
    <property type="entry name" value="ahcY"/>
    <property type="match status" value="1"/>
</dbReference>
<feature type="binding site" evidence="5">
    <location>
        <begin position="208"/>
        <end position="213"/>
    </location>
    <ligand>
        <name>NAD(+)</name>
        <dbReference type="ChEBI" id="CHEBI:57540"/>
    </ligand>
</feature>
<evidence type="ECO:0000256" key="6">
    <source>
        <dbReference type="PIRSR" id="PIRSR001109-2"/>
    </source>
</evidence>
<comment type="subcellular location">
    <subcellularLocation>
        <location evidence="5">Cytoplasm</location>
    </subcellularLocation>
</comment>
<dbReference type="PANTHER" id="PTHR23420:SF0">
    <property type="entry name" value="ADENOSYLHOMOCYSTEINASE"/>
    <property type="match status" value="1"/>
</dbReference>
<comment type="caution">
    <text evidence="5">Lacks conserved residue(s) required for the propagation of feature annotation.</text>
</comment>
<dbReference type="OMA" id="YIGVTVE"/>
<gene>
    <name evidence="5" type="primary">ahcY</name>
    <name evidence="9" type="ORF">BKD89_00255</name>
</gene>
<feature type="binding site" evidence="5">
    <location>
        <position position="119"/>
    </location>
    <ligand>
        <name>substrate</name>
    </ligand>
</feature>
<dbReference type="GO" id="GO:0071269">
    <property type="term" value="P:L-homocysteine biosynthetic process"/>
    <property type="evidence" value="ECO:0007669"/>
    <property type="project" value="UniProtKB-UniRule"/>
</dbReference>
<feature type="binding site" evidence="5 6">
    <location>
        <position position="231"/>
    </location>
    <ligand>
        <name>NAD(+)</name>
        <dbReference type="ChEBI" id="CHEBI:57540"/>
    </ligand>
</feature>
<keyword evidence="2 5" id="KW-0554">One-carbon metabolism</keyword>
<dbReference type="EC" id="3.13.2.1" evidence="5"/>
<feature type="binding site" evidence="5">
    <location>
        <position position="144"/>
    </location>
    <ligand>
        <name>substrate</name>
    </ligand>
</feature>
<dbReference type="FunFam" id="3.40.50.720:FF:000004">
    <property type="entry name" value="Adenosylhomocysteinase"/>
    <property type="match status" value="1"/>
</dbReference>
<dbReference type="PIRSF" id="PIRSF001109">
    <property type="entry name" value="Ad_hcy_hydrolase"/>
    <property type="match status" value="1"/>
</dbReference>
<dbReference type="PANTHER" id="PTHR23420">
    <property type="entry name" value="ADENOSYLHOMOCYSTEINASE"/>
    <property type="match status" value="1"/>
</dbReference>
<dbReference type="CDD" id="cd00401">
    <property type="entry name" value="SAHH"/>
    <property type="match status" value="1"/>
</dbReference>
<dbReference type="GO" id="GO:0033353">
    <property type="term" value="P:S-adenosylmethionine cycle"/>
    <property type="evidence" value="ECO:0007669"/>
    <property type="project" value="TreeGrafter"/>
</dbReference>
<dbReference type="GO" id="GO:0006730">
    <property type="term" value="P:one-carbon metabolic process"/>
    <property type="evidence" value="ECO:0007669"/>
    <property type="project" value="UniProtKB-UniRule"/>
</dbReference>
<protein>
    <recommendedName>
        <fullName evidence="5">Adenosylhomocysteinase</fullName>
        <ecNumber evidence="5">3.13.2.1</ecNumber>
    </recommendedName>
    <alternativeName>
        <fullName evidence="5">S-adenosyl-L-homocysteine hydrolase</fullName>
        <shortName evidence="5">AdoHcyase</shortName>
    </alternativeName>
</protein>
<feature type="binding site" evidence="5 6">
    <location>
        <begin position="145"/>
        <end position="147"/>
    </location>
    <ligand>
        <name>NAD(+)</name>
        <dbReference type="ChEBI" id="CHEBI:57540"/>
    </ligand>
</feature>
<dbReference type="GO" id="GO:0005829">
    <property type="term" value="C:cytosol"/>
    <property type="evidence" value="ECO:0007669"/>
    <property type="project" value="TreeGrafter"/>
</dbReference>
<keyword evidence="5" id="KW-0963">Cytoplasm</keyword>
<feature type="domain" description="S-adenosyl-L-homocysteine hydrolase NAD binding" evidence="8">
    <location>
        <begin position="179"/>
        <end position="340"/>
    </location>
</feature>
<proteinExistence type="inferred from homology"/>
<keyword evidence="3 5" id="KW-0378">Hydrolase</keyword>
<dbReference type="HAMAP" id="MF_00563">
    <property type="entry name" value="AdoHcyase"/>
    <property type="match status" value="1"/>
</dbReference>
<comment type="catalytic activity">
    <reaction evidence="5">
        <text>S-adenosyl-L-homocysteine + H2O = L-homocysteine + adenosine</text>
        <dbReference type="Rhea" id="RHEA:21708"/>
        <dbReference type="ChEBI" id="CHEBI:15377"/>
        <dbReference type="ChEBI" id="CHEBI:16335"/>
        <dbReference type="ChEBI" id="CHEBI:57856"/>
        <dbReference type="ChEBI" id="CHEBI:58199"/>
        <dbReference type="EC" id="3.13.2.1"/>
    </reaction>
</comment>
<name>A0A3G3IFC8_9ARCH</name>
<evidence type="ECO:0000313" key="9">
    <source>
        <dbReference type="EMBL" id="AYQ54254.1"/>
    </source>
</evidence>
<evidence type="ECO:0000256" key="1">
    <source>
        <dbReference type="ARBA" id="ARBA00007122"/>
    </source>
</evidence>
<comment type="function">
    <text evidence="5">May play a key role in the regulation of the intracellular concentration of adenosylhomocysteine.</text>
</comment>
<feature type="binding site" evidence="5">
    <location>
        <position position="179"/>
    </location>
    <ligand>
        <name>NAD(+)</name>
        <dbReference type="ChEBI" id="CHEBI:57540"/>
    </ligand>
</feature>
<dbReference type="InterPro" id="IPR020082">
    <property type="entry name" value="S-Ado-L-homoCys_hydrolase_CS"/>
</dbReference>
<feature type="binding site" evidence="6">
    <location>
        <begin position="210"/>
        <end position="215"/>
    </location>
    <ligand>
        <name>NAD(+)</name>
        <dbReference type="ChEBI" id="CHEBI:57540"/>
    </ligand>
</feature>
<dbReference type="PROSITE" id="PS00738">
    <property type="entry name" value="ADOHCYASE_1"/>
    <property type="match status" value="1"/>
</dbReference>
<feature type="binding site" evidence="5 6">
    <location>
        <position position="334"/>
    </location>
    <ligand>
        <name>NAD(+)</name>
        <dbReference type="ChEBI" id="CHEBI:57540"/>
    </ligand>
</feature>
<dbReference type="Pfam" id="PF05221">
    <property type="entry name" value="AdoHcyase"/>
    <property type="match status" value="2"/>
</dbReference>
<dbReference type="PROSITE" id="PS00739">
    <property type="entry name" value="ADOHCYASE_2"/>
    <property type="match status" value="1"/>
</dbReference>
<dbReference type="GO" id="GO:0004013">
    <property type="term" value="F:adenosylhomocysteinase activity"/>
    <property type="evidence" value="ECO:0007669"/>
    <property type="project" value="UniProtKB-UniRule"/>
</dbReference>
<dbReference type="InterPro" id="IPR042172">
    <property type="entry name" value="Adenosylhomocyst_ase-like_sf"/>
</dbReference>
<comment type="similarity">
    <text evidence="1 5 7">Belongs to the adenosylhomocysteinase family.</text>
</comment>
<dbReference type="SMART" id="SM00996">
    <property type="entry name" value="AdoHcyase"/>
    <property type="match status" value="1"/>
</dbReference>